<organism evidence="2 3">
    <name type="scientific">Saccharolobus shibatae</name>
    <dbReference type="NCBI Taxonomy" id="2286"/>
    <lineage>
        <taxon>Archaea</taxon>
        <taxon>Thermoproteota</taxon>
        <taxon>Thermoprotei</taxon>
        <taxon>Sulfolobales</taxon>
        <taxon>Sulfolobaceae</taxon>
        <taxon>Saccharolobus</taxon>
    </lineage>
</organism>
<dbReference type="AlphaFoldDB" id="A0A8F5GWG5"/>
<reference evidence="2" key="1">
    <citation type="journal article" date="2021" name="Environ. Microbiol.">
        <title>New insights into the diversity and evolution of the archaeal mobilome from three complete genomes of Saccharolobus shibatae.</title>
        <authorList>
            <person name="Medvedeva S."/>
            <person name="Brandt D."/>
            <person name="Cvirkaite-Krupovic V."/>
            <person name="Liu Y."/>
            <person name="Severinov K."/>
            <person name="Ishino S."/>
            <person name="Ishino Y."/>
            <person name="Prangishvili D."/>
            <person name="Kalinowski J."/>
            <person name="Krupovic M."/>
        </authorList>
    </citation>
    <scope>NUCLEOTIDE SEQUENCE</scope>
    <source>
        <strain evidence="2">BEU9</strain>
    </source>
</reference>
<gene>
    <name evidence="2" type="ORF">J5U21_01705</name>
</gene>
<accession>A0A8F5GWG5</accession>
<proteinExistence type="predicted"/>
<feature type="transmembrane region" description="Helical" evidence="1">
    <location>
        <begin position="12"/>
        <end position="33"/>
    </location>
</feature>
<feature type="transmembrane region" description="Helical" evidence="1">
    <location>
        <begin position="96"/>
        <end position="114"/>
    </location>
</feature>
<name>A0A8F5GWG5_9CREN</name>
<dbReference type="Proteomes" id="UP000693941">
    <property type="component" value="Chromosome"/>
</dbReference>
<evidence type="ECO:0000313" key="3">
    <source>
        <dbReference type="Proteomes" id="UP000693941"/>
    </source>
</evidence>
<dbReference type="RefSeq" id="WP_218260507.1">
    <property type="nucleotide sequence ID" value="NZ_CP077715.1"/>
</dbReference>
<evidence type="ECO:0000256" key="1">
    <source>
        <dbReference type="SAM" id="Phobius"/>
    </source>
</evidence>
<keyword evidence="1" id="KW-0472">Membrane</keyword>
<dbReference type="EMBL" id="CP077715">
    <property type="protein sequence ID" value="QXJ32054.1"/>
    <property type="molecule type" value="Genomic_DNA"/>
</dbReference>
<feature type="transmembrane region" description="Helical" evidence="1">
    <location>
        <begin position="126"/>
        <end position="145"/>
    </location>
</feature>
<keyword evidence="1" id="KW-1133">Transmembrane helix</keyword>
<sequence length="146" mass="16810">MDKYHEKLLKRHVLILSGIGIADIIIIIIAILYNFFINILAFSLVSILVITDISLTYRLIKTHKFYPLTVLSGVINGIIILLLSAFAFSNHILEELLLPLVVDVLVTSYMIIRYRPKLYFSEKKDIIIYTITPLLFVMIYIVIVIK</sequence>
<dbReference type="GeneID" id="65560189"/>
<feature type="transmembrane region" description="Helical" evidence="1">
    <location>
        <begin position="69"/>
        <end position="90"/>
    </location>
</feature>
<protein>
    <submittedName>
        <fullName evidence="2">Uncharacterized protein</fullName>
    </submittedName>
</protein>
<keyword evidence="1" id="KW-0812">Transmembrane</keyword>
<evidence type="ECO:0000313" key="2">
    <source>
        <dbReference type="EMBL" id="QXJ32054.1"/>
    </source>
</evidence>
<feature type="transmembrane region" description="Helical" evidence="1">
    <location>
        <begin position="39"/>
        <end position="57"/>
    </location>
</feature>